<keyword evidence="13" id="KW-0238">DNA-binding</keyword>
<evidence type="ECO:0000259" key="26">
    <source>
        <dbReference type="PROSITE" id="PS50893"/>
    </source>
</evidence>
<dbReference type="FunFam" id="3.40.50.300:FF:000471">
    <property type="entry name" value="ATP-binding cassette, sub-family F (GCN20), member 1"/>
    <property type="match status" value="1"/>
</dbReference>
<keyword evidence="10" id="KW-0677">Repeat</keyword>
<dbReference type="Gene3D" id="3.40.50.300">
    <property type="entry name" value="P-loop containing nucleotide triphosphate hydrolases"/>
    <property type="match status" value="2"/>
</dbReference>
<name>A0A077YZ34_TRITR</name>
<evidence type="ECO:0000256" key="11">
    <source>
        <dbReference type="ARBA" id="ARBA00022741"/>
    </source>
</evidence>
<evidence type="ECO:0000256" key="15">
    <source>
        <dbReference type="ARBA" id="ARBA00023212"/>
    </source>
</evidence>
<evidence type="ECO:0000256" key="2">
    <source>
        <dbReference type="ARBA" id="ARBA00004259"/>
    </source>
</evidence>
<dbReference type="InterPro" id="IPR027417">
    <property type="entry name" value="P-loop_NTPase"/>
</dbReference>
<dbReference type="Pfam" id="PF13616">
    <property type="entry name" value="Rotamase_3"/>
    <property type="match status" value="1"/>
</dbReference>
<evidence type="ECO:0000256" key="12">
    <source>
        <dbReference type="ARBA" id="ARBA00022840"/>
    </source>
</evidence>
<feature type="domain" description="ABC transporter" evidence="26">
    <location>
        <begin position="394"/>
        <end position="608"/>
    </location>
</feature>
<dbReference type="GO" id="GO:0005635">
    <property type="term" value="C:nuclear envelope"/>
    <property type="evidence" value="ECO:0007669"/>
    <property type="project" value="UniProtKB-SubCell"/>
</dbReference>
<dbReference type="FunFam" id="3.10.50.40:FF:000015">
    <property type="entry name" value="Peptidyl-prolyl cis-trans isomerase"/>
    <property type="match status" value="1"/>
</dbReference>
<evidence type="ECO:0000256" key="21">
    <source>
        <dbReference type="ARBA" id="ARBA00073921"/>
    </source>
</evidence>
<evidence type="ECO:0000256" key="13">
    <source>
        <dbReference type="ARBA" id="ARBA00023125"/>
    </source>
</evidence>
<dbReference type="InterPro" id="IPR003439">
    <property type="entry name" value="ABC_transporter-like_ATP-bd"/>
</dbReference>
<feature type="region of interest" description="Disordered" evidence="24">
    <location>
        <begin position="607"/>
        <end position="629"/>
    </location>
</feature>
<dbReference type="SUPFAM" id="SSF52540">
    <property type="entry name" value="P-loop containing nucleoside triphosphate hydrolases"/>
    <property type="match status" value="2"/>
</dbReference>
<keyword evidence="22" id="KW-0697">Rotamase</keyword>
<evidence type="ECO:0000256" key="9">
    <source>
        <dbReference type="ARBA" id="ARBA00022553"/>
    </source>
</evidence>
<feature type="domain" description="PpiC" evidence="25">
    <location>
        <begin position="629"/>
        <end position="723"/>
    </location>
</feature>
<keyword evidence="15" id="KW-0206">Cytoskeleton</keyword>
<dbReference type="InterPro" id="IPR046357">
    <property type="entry name" value="PPIase_dom_sf"/>
</dbReference>
<dbReference type="CDD" id="cd03221">
    <property type="entry name" value="ABCF_EF-3"/>
    <property type="match status" value="2"/>
</dbReference>
<evidence type="ECO:0000256" key="7">
    <source>
        <dbReference type="ARBA" id="ARBA00019953"/>
    </source>
</evidence>
<accession>A0A077YZ34</accession>
<evidence type="ECO:0000256" key="23">
    <source>
        <dbReference type="SAM" id="Coils"/>
    </source>
</evidence>
<dbReference type="InterPro" id="IPR017871">
    <property type="entry name" value="ABC_transporter-like_CS"/>
</dbReference>
<keyword evidence="16 22" id="KW-0413">Isomerase</keyword>
<dbReference type="GO" id="GO:0003755">
    <property type="term" value="F:peptidyl-prolyl cis-trans isomerase activity"/>
    <property type="evidence" value="ECO:0007669"/>
    <property type="project" value="UniProtKB-KW"/>
</dbReference>
<evidence type="ECO:0000256" key="24">
    <source>
        <dbReference type="SAM" id="MobiDB-lite"/>
    </source>
</evidence>
<evidence type="ECO:0000256" key="16">
    <source>
        <dbReference type="ARBA" id="ARBA00023235"/>
    </source>
</evidence>
<dbReference type="InterPro" id="IPR050611">
    <property type="entry name" value="ABCF"/>
</dbReference>
<evidence type="ECO:0000256" key="14">
    <source>
        <dbReference type="ARBA" id="ARBA00023159"/>
    </source>
</evidence>
<keyword evidence="12" id="KW-0067">ATP-binding</keyword>
<reference evidence="27" key="1">
    <citation type="submission" date="2014-01" db="EMBL/GenBank/DDBJ databases">
        <authorList>
            <person name="Aslett M."/>
        </authorList>
    </citation>
    <scope>NUCLEOTIDE SEQUENCE</scope>
</reference>
<keyword evidence="9" id="KW-0597">Phosphoprotein</keyword>
<evidence type="ECO:0000256" key="19">
    <source>
        <dbReference type="ARBA" id="ARBA00031249"/>
    </source>
</evidence>
<dbReference type="SUPFAM" id="SSF54534">
    <property type="entry name" value="FKBP-like"/>
    <property type="match status" value="1"/>
</dbReference>
<dbReference type="Pfam" id="PF12848">
    <property type="entry name" value="ABC_tran_Xtn"/>
    <property type="match status" value="1"/>
</dbReference>
<dbReference type="GO" id="GO:0003677">
    <property type="term" value="F:DNA binding"/>
    <property type="evidence" value="ECO:0007669"/>
    <property type="project" value="UniProtKB-KW"/>
</dbReference>
<dbReference type="Gene3D" id="3.10.50.40">
    <property type="match status" value="1"/>
</dbReference>
<evidence type="ECO:0000256" key="4">
    <source>
        <dbReference type="ARBA" id="ARBA00004642"/>
    </source>
</evidence>
<dbReference type="FunFam" id="3.40.50.300:FF:000472">
    <property type="entry name" value="ATP-binding cassette, sub-family F (GCN20), member 1"/>
    <property type="match status" value="1"/>
</dbReference>
<dbReference type="GO" id="GO:0016887">
    <property type="term" value="F:ATP hydrolysis activity"/>
    <property type="evidence" value="ECO:0007669"/>
    <property type="project" value="InterPro"/>
</dbReference>
<comment type="subcellular location">
    <subcellularLocation>
        <location evidence="1">Cytoplasm</location>
        <location evidence="1">Cytoskeleton</location>
        <location evidence="1">Spindle</location>
    </subcellularLocation>
    <subcellularLocation>
        <location evidence="2">Nucleus envelope</location>
    </subcellularLocation>
    <subcellularLocation>
        <location evidence="3">Nucleus</location>
        <location evidence="3">Nucleolus</location>
    </subcellularLocation>
    <subcellularLocation>
        <location evidence="4">Nucleus</location>
        <location evidence="4">Nucleoplasm</location>
    </subcellularLocation>
</comment>
<feature type="coiled-coil region" evidence="23">
    <location>
        <begin position="306"/>
        <end position="333"/>
    </location>
</feature>
<protein>
    <recommendedName>
        <fullName evidence="21">ATP-binding cassette sub-family F member 1</fullName>
    </recommendedName>
    <alternativeName>
        <fullName evidence="18">Parvulin-14</fullName>
    </alternativeName>
    <alternativeName>
        <fullName evidence="7">Peptidyl-prolyl cis-trans isomerase NIMA-interacting 4</fullName>
    </alternativeName>
    <alternativeName>
        <fullName evidence="20">Peptidyl-prolyl cis-trans isomerase Pin4</fullName>
    </alternativeName>
    <alternativeName>
        <fullName evidence="19">Rotamase Pin4</fullName>
    </alternativeName>
</protein>
<evidence type="ECO:0000256" key="18">
    <source>
        <dbReference type="ARBA" id="ARBA00030737"/>
    </source>
</evidence>
<evidence type="ECO:0000256" key="20">
    <source>
        <dbReference type="ARBA" id="ARBA00033465"/>
    </source>
</evidence>
<dbReference type="Pfam" id="PF00005">
    <property type="entry name" value="ABC_tran"/>
    <property type="match status" value="2"/>
</dbReference>
<dbReference type="PANTHER" id="PTHR19211:SF14">
    <property type="entry name" value="ATP-BINDING CASSETTE SUB-FAMILY F MEMBER 1"/>
    <property type="match status" value="1"/>
</dbReference>
<comment type="similarity">
    <text evidence="5">Belongs to the PpiC/parvulin rotamase family. PIN4 subfamily.</text>
</comment>
<keyword evidence="17" id="KW-0539">Nucleus</keyword>
<dbReference type="EMBL" id="HG805829">
    <property type="protein sequence ID" value="CDW52708.1"/>
    <property type="molecule type" value="Genomic_DNA"/>
</dbReference>
<keyword evidence="11" id="KW-0547">Nucleotide-binding</keyword>
<proteinExistence type="inferred from homology"/>
<reference evidence="27" key="2">
    <citation type="submission" date="2014-03" db="EMBL/GenBank/DDBJ databases">
        <title>The whipworm genome and dual-species transcriptomics of an intimate host-pathogen interaction.</title>
        <authorList>
            <person name="Foth B.J."/>
            <person name="Tsai I.J."/>
            <person name="Reid A.J."/>
            <person name="Bancroft A.J."/>
            <person name="Nichol S."/>
            <person name="Tracey A."/>
            <person name="Holroyd N."/>
            <person name="Cotton J.A."/>
            <person name="Stanley E.J."/>
            <person name="Zarowiecki M."/>
            <person name="Liu J.Z."/>
            <person name="Huckvale T."/>
            <person name="Cooper P.J."/>
            <person name="Grencis R.K."/>
            <person name="Berriman M."/>
        </authorList>
    </citation>
    <scope>NUCLEOTIDE SEQUENCE [LARGE SCALE GENOMIC DNA]</scope>
</reference>
<keyword evidence="14" id="KW-0010">Activator</keyword>
<dbReference type="PROSITE" id="PS00211">
    <property type="entry name" value="ABC_TRANSPORTER_1"/>
    <property type="match status" value="2"/>
</dbReference>
<keyword evidence="28" id="KW-1185">Reference proteome</keyword>
<dbReference type="GO" id="GO:0005730">
    <property type="term" value="C:nucleolus"/>
    <property type="evidence" value="ECO:0007669"/>
    <property type="project" value="UniProtKB-SubCell"/>
</dbReference>
<dbReference type="STRING" id="36087.A0A077YZ34"/>
<dbReference type="Proteomes" id="UP000030665">
    <property type="component" value="Unassembled WGS sequence"/>
</dbReference>
<evidence type="ECO:0000256" key="8">
    <source>
        <dbReference type="ARBA" id="ARBA00022490"/>
    </source>
</evidence>
<sequence length="725" mass="81009">MEGGKRLNRKEQRKLKQKLGLAGVVNDTPNNEDELAAAETGIGAGVTLGDQFTVSQQTKTAAQTQLMENVQDIKVENFTISAQGKDLLVNACLIIAAGRRYGLVGPNGMGKTTLLKHIANRKLDIPANIDVLYCEQEIEVDEKSPVEVVLRADTKRLELMEREKQLMDRVTDGDLLANEELEQVSDELRARGADAAEPKARRILAGLGFSEEMQMRPSNQFSGGWRMRISLARALFLEPTLLMLDEPTNHLDLNAVIWLDNYLQGWKKTLLVVSHDQSFLDSVCTDVIQLETQKLFYYKGNYSQFKKMWTQKKKELERDYDKQQKRLRELKIAGKSSKQAVEKMVKSKQTKQKRGTKADDLYDDEVKPDLIQRPKDYLVKFAFPDPPPLNPPILGMHDVSFGYKNRQALFNKVNFGIDLSTRIAIVGPNGVGKSTFLKLLLGDLTPTEGEVRRNHRLRIGRFDQHSSEHLNADETPVEYLRRLFNLDYQTARKNLGMVGLASHAHTIQIRSLSGGQKSRVAMAELALSAPDVLILDEPTNNLDIESIDALAEAINEYKGGVVMVTHDERLIRETECQLWIIEDGNIAEIDGDFDDYRRELLESCGGMPKAKQEAKSGPSTGDKKSKGGGTAVKVRHILCSKLSKANEAMEKLKAGTKFSEVASAYSEDKARQGGDLGWMSRGSMVGPFQDAAFALPISSNDKPQYTDPPVKTNFGYHIIMVEGKK</sequence>
<dbReference type="InterPro" id="IPR000297">
    <property type="entry name" value="PPIase_PpiC"/>
</dbReference>
<dbReference type="SMART" id="SM00382">
    <property type="entry name" value="AAA"/>
    <property type="match status" value="2"/>
</dbReference>
<dbReference type="OrthoDB" id="2110130at2759"/>
<evidence type="ECO:0000313" key="27">
    <source>
        <dbReference type="EMBL" id="CDW52708.1"/>
    </source>
</evidence>
<evidence type="ECO:0000256" key="22">
    <source>
        <dbReference type="PROSITE-ProRule" id="PRU00278"/>
    </source>
</evidence>
<dbReference type="InterPro" id="IPR032781">
    <property type="entry name" value="ABC_tran_Xtn"/>
</dbReference>
<dbReference type="GO" id="GO:0005524">
    <property type="term" value="F:ATP binding"/>
    <property type="evidence" value="ECO:0007669"/>
    <property type="project" value="UniProtKB-KW"/>
</dbReference>
<evidence type="ECO:0000256" key="5">
    <source>
        <dbReference type="ARBA" id="ARBA00010242"/>
    </source>
</evidence>
<evidence type="ECO:0000256" key="3">
    <source>
        <dbReference type="ARBA" id="ARBA00004604"/>
    </source>
</evidence>
<dbReference type="GO" id="GO:0005654">
    <property type="term" value="C:nucleoplasm"/>
    <property type="evidence" value="ECO:0007669"/>
    <property type="project" value="UniProtKB-SubCell"/>
</dbReference>
<evidence type="ECO:0000256" key="10">
    <source>
        <dbReference type="ARBA" id="ARBA00022737"/>
    </source>
</evidence>
<dbReference type="PROSITE" id="PS50198">
    <property type="entry name" value="PPIC_PPIASE_2"/>
    <property type="match status" value="1"/>
</dbReference>
<dbReference type="PROSITE" id="PS50893">
    <property type="entry name" value="ABC_TRANSPORTER_2"/>
    <property type="match status" value="2"/>
</dbReference>
<keyword evidence="8" id="KW-0963">Cytoplasm</keyword>
<feature type="domain" description="ABC transporter" evidence="26">
    <location>
        <begin position="73"/>
        <end position="317"/>
    </location>
</feature>
<evidence type="ECO:0000256" key="1">
    <source>
        <dbReference type="ARBA" id="ARBA00004186"/>
    </source>
</evidence>
<organism evidence="27 28">
    <name type="scientific">Trichuris trichiura</name>
    <name type="common">Whipworm</name>
    <name type="synonym">Trichocephalus trichiurus</name>
    <dbReference type="NCBI Taxonomy" id="36087"/>
    <lineage>
        <taxon>Eukaryota</taxon>
        <taxon>Metazoa</taxon>
        <taxon>Ecdysozoa</taxon>
        <taxon>Nematoda</taxon>
        <taxon>Enoplea</taxon>
        <taxon>Dorylaimia</taxon>
        <taxon>Trichinellida</taxon>
        <taxon>Trichuridae</taxon>
        <taxon>Trichuris</taxon>
    </lineage>
</organism>
<dbReference type="InterPro" id="IPR003593">
    <property type="entry name" value="AAA+_ATPase"/>
</dbReference>
<comment type="similarity">
    <text evidence="6">Belongs to the ABC transporter superfamily. ABCF family. EF3 subfamily.</text>
</comment>
<evidence type="ECO:0000259" key="25">
    <source>
        <dbReference type="PROSITE" id="PS50198"/>
    </source>
</evidence>
<evidence type="ECO:0000256" key="17">
    <source>
        <dbReference type="ARBA" id="ARBA00023242"/>
    </source>
</evidence>
<evidence type="ECO:0000313" key="28">
    <source>
        <dbReference type="Proteomes" id="UP000030665"/>
    </source>
</evidence>
<keyword evidence="23" id="KW-0175">Coiled coil</keyword>
<dbReference type="GO" id="GO:0005819">
    <property type="term" value="C:spindle"/>
    <property type="evidence" value="ECO:0007669"/>
    <property type="project" value="UniProtKB-SubCell"/>
</dbReference>
<gene>
    <name evidence="27" type="ORF">TTRE_0000097001</name>
</gene>
<dbReference type="PANTHER" id="PTHR19211">
    <property type="entry name" value="ATP-BINDING TRANSPORT PROTEIN-RELATED"/>
    <property type="match status" value="1"/>
</dbReference>
<dbReference type="AlphaFoldDB" id="A0A077YZ34"/>
<evidence type="ECO:0000256" key="6">
    <source>
        <dbReference type="ARBA" id="ARBA00011054"/>
    </source>
</evidence>